<keyword evidence="3" id="KW-1185">Reference proteome</keyword>
<name>A0A8J3Z3N4_9ACTN</name>
<evidence type="ECO:0000313" key="3">
    <source>
        <dbReference type="Proteomes" id="UP000612585"/>
    </source>
</evidence>
<protein>
    <submittedName>
        <fullName evidence="2">Uncharacterized protein</fullName>
    </submittedName>
</protein>
<proteinExistence type="predicted"/>
<keyword evidence="1" id="KW-1133">Transmembrane helix</keyword>
<feature type="transmembrane region" description="Helical" evidence="1">
    <location>
        <begin position="26"/>
        <end position="46"/>
    </location>
</feature>
<keyword evidence="1" id="KW-0812">Transmembrane</keyword>
<keyword evidence="1" id="KW-0472">Membrane</keyword>
<dbReference type="AlphaFoldDB" id="A0A8J3Z3N4"/>
<dbReference type="EMBL" id="BOPG01000012">
    <property type="protein sequence ID" value="GIJ54681.1"/>
    <property type="molecule type" value="Genomic_DNA"/>
</dbReference>
<gene>
    <name evidence="2" type="ORF">Vau01_021970</name>
</gene>
<reference evidence="2" key="1">
    <citation type="submission" date="2021-01" db="EMBL/GenBank/DDBJ databases">
        <title>Whole genome shotgun sequence of Virgisporangium aurantiacum NBRC 16421.</title>
        <authorList>
            <person name="Komaki H."/>
            <person name="Tamura T."/>
        </authorList>
    </citation>
    <scope>NUCLEOTIDE SEQUENCE</scope>
    <source>
        <strain evidence="2">NBRC 16421</strain>
    </source>
</reference>
<dbReference type="Proteomes" id="UP000612585">
    <property type="component" value="Unassembled WGS sequence"/>
</dbReference>
<sequence length="236" mass="26241">MARVSLSLMGRLSLAVLHERRGRRRAGYALAAVLVIGWTAVQAMWVNPFRLLVLEPVSDETVVFVIYGVAAGLAVATMLVGLRRRLGIALAAVTVALSMLVAGVVVLNRHLYADDEPGFRQVSEEVVGRSPDGRFEVVTTSQRGDEDADFWFEEYHVESRAGLWSRRSDFIAVLDHPLDNPGLRVDEVRFTGDRAIQLRTSDGRQWTVAFDPDSLRVSHWLRSCDEPGGLCWLPLT</sequence>
<evidence type="ECO:0000313" key="2">
    <source>
        <dbReference type="EMBL" id="GIJ54681.1"/>
    </source>
</evidence>
<organism evidence="2 3">
    <name type="scientific">Virgisporangium aurantiacum</name>
    <dbReference type="NCBI Taxonomy" id="175570"/>
    <lineage>
        <taxon>Bacteria</taxon>
        <taxon>Bacillati</taxon>
        <taxon>Actinomycetota</taxon>
        <taxon>Actinomycetes</taxon>
        <taxon>Micromonosporales</taxon>
        <taxon>Micromonosporaceae</taxon>
        <taxon>Virgisporangium</taxon>
    </lineage>
</organism>
<feature type="transmembrane region" description="Helical" evidence="1">
    <location>
        <begin position="61"/>
        <end position="81"/>
    </location>
</feature>
<accession>A0A8J3Z3N4</accession>
<feature type="transmembrane region" description="Helical" evidence="1">
    <location>
        <begin position="88"/>
        <end position="107"/>
    </location>
</feature>
<comment type="caution">
    <text evidence="2">The sequence shown here is derived from an EMBL/GenBank/DDBJ whole genome shotgun (WGS) entry which is preliminary data.</text>
</comment>
<evidence type="ECO:0000256" key="1">
    <source>
        <dbReference type="SAM" id="Phobius"/>
    </source>
</evidence>